<protein>
    <submittedName>
        <fullName evidence="2">Uncharacterized protein LOC103501179 isoform X1</fullName>
    </submittedName>
</protein>
<evidence type="ECO:0000313" key="2">
    <source>
        <dbReference type="RefSeq" id="XP_050943458.1"/>
    </source>
</evidence>
<sequence length="251" mass="28552">MNNIDVCLKNVGSQGSFSPEQRTSQNLEQLHSIEGENLECLSNDGNDVDKINQYILSVKKDNKAADSLYHRNGIDSVKEDSMTKALKKAMSENFHDNEEHPQTLFYKNLWLEAEAALCASNLRARFNSARSGMEKHESPKNKPKIVTKHLSLMLLLVQTPLGNWHLRLRFHILRCPEDAARHKDVGNSVLSSDFEVSVKQDVAEKLGLDKKKTAVTCIEDIDSSFPTSKMKGLWECSSIHFAHRDWEQPYR</sequence>
<proteinExistence type="predicted"/>
<keyword evidence="1" id="KW-1185">Reference proteome</keyword>
<name>A0ABM3L099_CUCME</name>
<reference evidence="2" key="1">
    <citation type="submission" date="2025-08" db="UniProtKB">
        <authorList>
            <consortium name="RefSeq"/>
        </authorList>
    </citation>
    <scope>IDENTIFICATION</scope>
    <source>
        <tissue evidence="2">Stem</tissue>
    </source>
</reference>
<gene>
    <name evidence="2" type="primary">LOC103501179</name>
</gene>
<dbReference type="PANTHER" id="PTHR34361:SF2">
    <property type="entry name" value="OS08G0157800 PROTEIN"/>
    <property type="match status" value="1"/>
</dbReference>
<dbReference type="PANTHER" id="PTHR34361">
    <property type="entry name" value="OS08G0157800 PROTEIN"/>
    <property type="match status" value="1"/>
</dbReference>
<dbReference type="GeneID" id="103501179"/>
<dbReference type="RefSeq" id="XP_050943458.1">
    <property type="nucleotide sequence ID" value="XM_051087501.1"/>
</dbReference>
<evidence type="ECO:0000313" key="1">
    <source>
        <dbReference type="Proteomes" id="UP001652600"/>
    </source>
</evidence>
<organism evidence="1 2">
    <name type="scientific">Cucumis melo</name>
    <name type="common">Muskmelon</name>
    <dbReference type="NCBI Taxonomy" id="3656"/>
    <lineage>
        <taxon>Eukaryota</taxon>
        <taxon>Viridiplantae</taxon>
        <taxon>Streptophyta</taxon>
        <taxon>Embryophyta</taxon>
        <taxon>Tracheophyta</taxon>
        <taxon>Spermatophyta</taxon>
        <taxon>Magnoliopsida</taxon>
        <taxon>eudicotyledons</taxon>
        <taxon>Gunneridae</taxon>
        <taxon>Pentapetalae</taxon>
        <taxon>rosids</taxon>
        <taxon>fabids</taxon>
        <taxon>Cucurbitales</taxon>
        <taxon>Cucurbitaceae</taxon>
        <taxon>Benincaseae</taxon>
        <taxon>Cucumis</taxon>
    </lineage>
</organism>
<dbReference type="Proteomes" id="UP001652600">
    <property type="component" value="Chromosome 7"/>
</dbReference>
<accession>A0ABM3L099</accession>